<dbReference type="Proteomes" id="UP000051621">
    <property type="component" value="Unassembled WGS sequence"/>
</dbReference>
<dbReference type="EMBL" id="AZEF01000006">
    <property type="protein sequence ID" value="KRL03144.1"/>
    <property type="molecule type" value="Genomic_DNA"/>
</dbReference>
<name>A0A0R1MH83_9LACO</name>
<dbReference type="PATRIC" id="fig|1423731.3.peg.150"/>
<proteinExistence type="predicted"/>
<comment type="caution">
    <text evidence="1">The sequence shown here is derived from an EMBL/GenBank/DDBJ whole genome shotgun (WGS) entry which is preliminary data.</text>
</comment>
<accession>A0A0R1MH83</accession>
<evidence type="ECO:0000313" key="2">
    <source>
        <dbReference type="Proteomes" id="UP000051621"/>
    </source>
</evidence>
<reference evidence="1 2" key="1">
    <citation type="journal article" date="2015" name="Genome Announc.">
        <title>Expanding the biotechnology potential of lactobacilli through comparative genomics of 213 strains and associated genera.</title>
        <authorList>
            <person name="Sun Z."/>
            <person name="Harris H.M."/>
            <person name="McCann A."/>
            <person name="Guo C."/>
            <person name="Argimon S."/>
            <person name="Zhang W."/>
            <person name="Yang X."/>
            <person name="Jeffery I.B."/>
            <person name="Cooney J.C."/>
            <person name="Kagawa T.F."/>
            <person name="Liu W."/>
            <person name="Song Y."/>
            <person name="Salvetti E."/>
            <person name="Wrobel A."/>
            <person name="Rasinkangas P."/>
            <person name="Parkhill J."/>
            <person name="Rea M.C."/>
            <person name="O'Sullivan O."/>
            <person name="Ritari J."/>
            <person name="Douillard F.P."/>
            <person name="Paul Ross R."/>
            <person name="Yang R."/>
            <person name="Briner A.E."/>
            <person name="Felis G.E."/>
            <person name="de Vos W.M."/>
            <person name="Barrangou R."/>
            <person name="Klaenhammer T.R."/>
            <person name="Caufield P.W."/>
            <person name="Cui Y."/>
            <person name="Zhang H."/>
            <person name="O'Toole P.W."/>
        </authorList>
    </citation>
    <scope>NUCLEOTIDE SEQUENCE [LARGE SCALE GENOMIC DNA]</scope>
    <source>
        <strain evidence="1 2">DSM 19910</strain>
    </source>
</reference>
<sequence length="95" mass="10687">MIGMLDYTFIREFIFFINNSHNSSGPTEKETLIFATRCGIGKHELGYVEVLLFEAAFITHKPSCIENRFVNLTPGVLTPAGKNALLLNQRLLEVD</sequence>
<organism evidence="1 2">
    <name type="scientific">Liquorilactobacillus capillatus DSM 19910</name>
    <dbReference type="NCBI Taxonomy" id="1423731"/>
    <lineage>
        <taxon>Bacteria</taxon>
        <taxon>Bacillati</taxon>
        <taxon>Bacillota</taxon>
        <taxon>Bacilli</taxon>
        <taxon>Lactobacillales</taxon>
        <taxon>Lactobacillaceae</taxon>
        <taxon>Liquorilactobacillus</taxon>
    </lineage>
</organism>
<gene>
    <name evidence="1" type="ORF">FC81_GL000144</name>
</gene>
<protein>
    <submittedName>
        <fullName evidence="1">Uncharacterized protein</fullName>
    </submittedName>
</protein>
<dbReference type="AlphaFoldDB" id="A0A0R1MH83"/>
<evidence type="ECO:0000313" key="1">
    <source>
        <dbReference type="EMBL" id="KRL03144.1"/>
    </source>
</evidence>
<keyword evidence="2" id="KW-1185">Reference proteome</keyword>